<sequence>MTQLNYQPTCSLQALQQRAQLYGQIRHFFAQRQVLEVETPVLSQAAVTDVHLQSIAAQRQLHGKCQTHYLQTSPEFAMKRLLASGSGAIYQICKVFRNDEHGRKHNSEFTMLEWYRPHFDLNDLMAEVTDLLNTVLPTTLQHAPQQLSYKQAFLQRLKINPLQADLAQLKALAIDNALDIDLADDRLAYIDLLFSHCIEPDLGCTGPVYLRDFPPEMASLAKVRQDEDGEWVAARFELYINGLELANAYDELIDATVLAERFAEDNAQREARGLAAMPIDHHLLAALPHMPSCAGIALGIDRLLMVIGAYTQLDQVIAFPAEIS</sequence>
<dbReference type="RefSeq" id="WP_067556660.1">
    <property type="nucleotide sequence ID" value="NZ_CP016895.1"/>
</dbReference>
<dbReference type="InterPro" id="IPR045864">
    <property type="entry name" value="aa-tRNA-synth_II/BPL/LPL"/>
</dbReference>
<dbReference type="OrthoDB" id="9802326at2"/>
<accession>A0A1B2M1I0</accession>
<keyword evidence="4" id="KW-0067">ATP-binding</keyword>
<dbReference type="Proteomes" id="UP000093391">
    <property type="component" value="Chromosome"/>
</dbReference>
<proteinExistence type="predicted"/>
<dbReference type="EMBL" id="CP016895">
    <property type="protein sequence ID" value="AOA59048.1"/>
    <property type="molecule type" value="Genomic_DNA"/>
</dbReference>
<dbReference type="PRINTS" id="PR00982">
    <property type="entry name" value="TRNASYNTHLYS"/>
</dbReference>
<evidence type="ECO:0000313" key="8">
    <source>
        <dbReference type="Proteomes" id="UP000093391"/>
    </source>
</evidence>
<evidence type="ECO:0000256" key="4">
    <source>
        <dbReference type="ARBA" id="ARBA00022840"/>
    </source>
</evidence>
<comment type="catalytic activity">
    <reaction evidence="5">
        <text>D-beta-lysine + L-lysyl-[protein] + ATP = N(6)-((3R)-3,6-diaminohexanoyl)-L-lysyl-[protein] + AMP + diphosphate + H(+)</text>
        <dbReference type="Rhea" id="RHEA:83435"/>
        <dbReference type="Rhea" id="RHEA-COMP:9752"/>
        <dbReference type="Rhea" id="RHEA-COMP:20131"/>
        <dbReference type="ChEBI" id="CHEBI:15378"/>
        <dbReference type="ChEBI" id="CHEBI:29969"/>
        <dbReference type="ChEBI" id="CHEBI:30616"/>
        <dbReference type="ChEBI" id="CHEBI:33019"/>
        <dbReference type="ChEBI" id="CHEBI:84138"/>
        <dbReference type="ChEBI" id="CHEBI:156053"/>
        <dbReference type="ChEBI" id="CHEBI:456215"/>
    </reaction>
    <physiologicalReaction direction="left-to-right" evidence="5">
        <dbReference type="Rhea" id="RHEA:83436"/>
    </physiologicalReaction>
</comment>
<dbReference type="PANTHER" id="PTHR42918">
    <property type="entry name" value="LYSYL-TRNA SYNTHETASE"/>
    <property type="match status" value="1"/>
</dbReference>
<evidence type="ECO:0000256" key="1">
    <source>
        <dbReference type="ARBA" id="ARBA00011738"/>
    </source>
</evidence>
<dbReference type="FunFam" id="3.30.930.10:FF:000017">
    <property type="entry name" value="Elongation factor P--(R)-beta-lysine ligase"/>
    <property type="match status" value="1"/>
</dbReference>
<dbReference type="InterPro" id="IPR004525">
    <property type="entry name" value="EpmA"/>
</dbReference>
<organism evidence="7 8">
    <name type="scientific">Acinetobacter larvae</name>
    <dbReference type="NCBI Taxonomy" id="1789224"/>
    <lineage>
        <taxon>Bacteria</taxon>
        <taxon>Pseudomonadati</taxon>
        <taxon>Pseudomonadota</taxon>
        <taxon>Gammaproteobacteria</taxon>
        <taxon>Moraxellales</taxon>
        <taxon>Moraxellaceae</taxon>
        <taxon>Acinetobacter</taxon>
    </lineage>
</organism>
<dbReference type="AlphaFoldDB" id="A0A1B2M1I0"/>
<keyword evidence="3" id="KW-0547">Nucleotide-binding</keyword>
<dbReference type="SUPFAM" id="SSF55681">
    <property type="entry name" value="Class II aaRS and biotin synthetases"/>
    <property type="match status" value="1"/>
</dbReference>
<feature type="domain" description="Aminoacyl-transfer RNA synthetases class-II family profile" evidence="6">
    <location>
        <begin position="25"/>
        <end position="320"/>
    </location>
</feature>
<dbReference type="GO" id="GO:0000049">
    <property type="term" value="F:tRNA binding"/>
    <property type="evidence" value="ECO:0007669"/>
    <property type="project" value="TreeGrafter"/>
</dbReference>
<dbReference type="GO" id="GO:0005524">
    <property type="term" value="F:ATP binding"/>
    <property type="evidence" value="ECO:0007669"/>
    <property type="project" value="UniProtKB-KW"/>
</dbReference>
<keyword evidence="8" id="KW-1185">Reference proteome</keyword>
<evidence type="ECO:0000256" key="3">
    <source>
        <dbReference type="ARBA" id="ARBA00022741"/>
    </source>
</evidence>
<dbReference type="STRING" id="1789224.BFG52_12270"/>
<evidence type="ECO:0000313" key="7">
    <source>
        <dbReference type="EMBL" id="AOA59048.1"/>
    </source>
</evidence>
<dbReference type="PROSITE" id="PS50862">
    <property type="entry name" value="AA_TRNA_LIGASE_II"/>
    <property type="match status" value="1"/>
</dbReference>
<name>A0A1B2M1I0_9GAMM</name>
<dbReference type="NCBIfam" id="TIGR00462">
    <property type="entry name" value="genX"/>
    <property type="match status" value="1"/>
</dbReference>
<dbReference type="PANTHER" id="PTHR42918:SF6">
    <property type="entry name" value="ELONGATION FACTOR P--(R)-BETA-LYSINE LIGASE"/>
    <property type="match status" value="1"/>
</dbReference>
<comment type="subunit">
    <text evidence="1">Homodimer.</text>
</comment>
<dbReference type="GO" id="GO:0004824">
    <property type="term" value="F:lysine-tRNA ligase activity"/>
    <property type="evidence" value="ECO:0007669"/>
    <property type="project" value="InterPro"/>
</dbReference>
<evidence type="ECO:0000259" key="6">
    <source>
        <dbReference type="PROSITE" id="PS50862"/>
    </source>
</evidence>
<dbReference type="KEGG" id="ala:BFG52_12270"/>
<dbReference type="Gene3D" id="3.30.930.10">
    <property type="entry name" value="Bira Bifunctional Protein, Domain 2"/>
    <property type="match status" value="1"/>
</dbReference>
<reference evidence="7 8" key="1">
    <citation type="submission" date="2016-08" db="EMBL/GenBank/DDBJ databases">
        <authorList>
            <person name="Seilhamer J.J."/>
        </authorList>
    </citation>
    <scope>NUCLEOTIDE SEQUENCE [LARGE SCALE GENOMIC DNA]</scope>
    <source>
        <strain evidence="7 8">BRTC-1</strain>
    </source>
</reference>
<dbReference type="Pfam" id="PF00152">
    <property type="entry name" value="tRNA-synt_2"/>
    <property type="match status" value="1"/>
</dbReference>
<protein>
    <submittedName>
        <fullName evidence="7">EF-P lysine aminoacylase GenX</fullName>
    </submittedName>
</protein>
<dbReference type="NCBIfam" id="NF006828">
    <property type="entry name" value="PRK09350.1"/>
    <property type="match status" value="1"/>
</dbReference>
<dbReference type="InterPro" id="IPR018149">
    <property type="entry name" value="Lys-tRNA-synth_II_C"/>
</dbReference>
<evidence type="ECO:0000256" key="2">
    <source>
        <dbReference type="ARBA" id="ARBA00022598"/>
    </source>
</evidence>
<evidence type="ECO:0000256" key="5">
    <source>
        <dbReference type="ARBA" id="ARBA00052794"/>
    </source>
</evidence>
<dbReference type="GO" id="GO:0006430">
    <property type="term" value="P:lysyl-tRNA aminoacylation"/>
    <property type="evidence" value="ECO:0007669"/>
    <property type="project" value="InterPro"/>
</dbReference>
<keyword evidence="2" id="KW-0436">Ligase</keyword>
<dbReference type="InterPro" id="IPR004364">
    <property type="entry name" value="Aa-tRNA-synt_II"/>
</dbReference>
<dbReference type="GO" id="GO:0005829">
    <property type="term" value="C:cytosol"/>
    <property type="evidence" value="ECO:0007669"/>
    <property type="project" value="TreeGrafter"/>
</dbReference>
<dbReference type="InterPro" id="IPR006195">
    <property type="entry name" value="aa-tRNA-synth_II"/>
</dbReference>
<gene>
    <name evidence="7" type="ORF">BFG52_12270</name>
</gene>